<dbReference type="InterPro" id="IPR036612">
    <property type="entry name" value="KH_dom_type_1_sf"/>
</dbReference>
<feature type="region of interest" description="Disordered" evidence="3">
    <location>
        <begin position="371"/>
        <end position="414"/>
    </location>
</feature>
<proteinExistence type="predicted"/>
<evidence type="ECO:0000313" key="8">
    <source>
        <dbReference type="Proteomes" id="UP000007494"/>
    </source>
</evidence>
<dbReference type="InterPro" id="IPR004087">
    <property type="entry name" value="KH_dom"/>
</dbReference>
<feature type="region of interest" description="Disordered" evidence="3">
    <location>
        <begin position="144"/>
        <end position="166"/>
    </location>
</feature>
<reference evidence="8" key="3">
    <citation type="journal article" date="2012" name="PLoS Pathog.">
        <title>Comparative genomics of the apicomplexan parasites Toxoplasma gondii and Neospora caninum: Coccidia differing in host range and transmission strategy.</title>
        <authorList>
            <person name="Reid A.J."/>
            <person name="Vermont S.J."/>
            <person name="Cotton J.A."/>
            <person name="Harris D."/>
            <person name="Hill-Cawthorne G.A."/>
            <person name="Konen-Waisman S."/>
            <person name="Latham S.M."/>
            <person name="Mourier T."/>
            <person name="Norton R."/>
            <person name="Quail M.A."/>
            <person name="Sanders M."/>
            <person name="Shanmugam D."/>
            <person name="Sohal A."/>
            <person name="Wasmuth J.D."/>
            <person name="Brunk B."/>
            <person name="Grigg M.E."/>
            <person name="Howard J.C."/>
            <person name="Parkinson J."/>
            <person name="Roos D.S."/>
            <person name="Trees A.J."/>
            <person name="Berriman M."/>
            <person name="Pain A."/>
            <person name="Wastling J.M."/>
        </authorList>
    </citation>
    <scope>NUCLEOTIDE SEQUENCE [LARGE SCALE GENOMIC DNA]</scope>
    <source>
        <strain evidence="8">Liverpool</strain>
    </source>
</reference>
<dbReference type="VEuPathDB" id="ToxoDB:NCLIV_013100"/>
<feature type="region of interest" description="Disordered" evidence="3">
    <location>
        <begin position="589"/>
        <end position="620"/>
    </location>
</feature>
<keyword evidence="4" id="KW-0472">Membrane</keyword>
<dbReference type="InterPro" id="IPR047275">
    <property type="entry name" value="KH-I_NOVA_rpt1"/>
</dbReference>
<dbReference type="Proteomes" id="UP000007494">
    <property type="component" value="Chromosome V"/>
</dbReference>
<feature type="compositionally biased region" description="Polar residues" evidence="3">
    <location>
        <begin position="379"/>
        <end position="392"/>
    </location>
</feature>
<keyword evidence="4" id="KW-1133">Transmembrane helix</keyword>
<dbReference type="InterPro" id="IPR004088">
    <property type="entry name" value="KH_dom_type_1"/>
</dbReference>
<feature type="compositionally biased region" description="Basic and acidic residues" evidence="3">
    <location>
        <begin position="595"/>
        <end position="615"/>
    </location>
</feature>
<name>F0VD02_NEOCL</name>
<evidence type="ECO:0000256" key="1">
    <source>
        <dbReference type="ARBA" id="ARBA00022737"/>
    </source>
</evidence>
<gene>
    <name evidence="7" type="ORF">BN1204_013100</name>
    <name evidence="6" type="ORF">NCLIV_013100</name>
</gene>
<reference evidence="6" key="2">
    <citation type="submission" date="2011-03" db="EMBL/GenBank/DDBJ databases">
        <title>Comparative genomics and transcriptomics of Neospora caninum and Toxoplasma gondii.</title>
        <authorList>
            <person name="Reid A.J."/>
            <person name="Sohal A."/>
            <person name="Harris D."/>
            <person name="Quail M."/>
            <person name="Sanders M."/>
            <person name="Berriman M."/>
            <person name="Wastling J.M."/>
            <person name="Pain A."/>
        </authorList>
    </citation>
    <scope>NUCLEOTIDE SEQUENCE</scope>
    <source>
        <strain evidence="6">Liverpool</strain>
    </source>
</reference>
<evidence type="ECO:0000313" key="6">
    <source>
        <dbReference type="EMBL" id="CBZ51517.1"/>
    </source>
</evidence>
<dbReference type="RefSeq" id="XP_003881550.1">
    <property type="nucleotide sequence ID" value="XM_003881501.1"/>
</dbReference>
<dbReference type="EMBL" id="LN714479">
    <property type="protein sequence ID" value="CEL65466.1"/>
    <property type="molecule type" value="Genomic_DNA"/>
</dbReference>
<dbReference type="Pfam" id="PF00013">
    <property type="entry name" value="KH_1"/>
    <property type="match status" value="2"/>
</dbReference>
<dbReference type="InParanoid" id="F0VD02"/>
<dbReference type="eggNOG" id="KOG2191">
    <property type="taxonomic scope" value="Eukaryota"/>
</dbReference>
<dbReference type="PANTHER" id="PTHR10288">
    <property type="entry name" value="KH DOMAIN CONTAINING RNA BINDING PROTEIN"/>
    <property type="match status" value="1"/>
</dbReference>
<dbReference type="SMART" id="SM00322">
    <property type="entry name" value="KH"/>
    <property type="match status" value="2"/>
</dbReference>
<organism evidence="6 8">
    <name type="scientific">Neospora caninum (strain Liverpool)</name>
    <dbReference type="NCBI Taxonomy" id="572307"/>
    <lineage>
        <taxon>Eukaryota</taxon>
        <taxon>Sar</taxon>
        <taxon>Alveolata</taxon>
        <taxon>Apicomplexa</taxon>
        <taxon>Conoidasida</taxon>
        <taxon>Coccidia</taxon>
        <taxon>Eucoccidiorida</taxon>
        <taxon>Eimeriorina</taxon>
        <taxon>Sarcocystidae</taxon>
        <taxon>Neospora</taxon>
    </lineage>
</organism>
<reference evidence="7" key="4">
    <citation type="journal article" date="2015" name="PLoS ONE">
        <title>Comprehensive Evaluation of Toxoplasma gondii VEG and Neospora caninum LIV Genomes with Tachyzoite Stage Transcriptome and Proteome Defines Novel Transcript Features.</title>
        <authorList>
            <person name="Ramaprasad A."/>
            <person name="Mourier T."/>
            <person name="Naeem R."/>
            <person name="Malas T.B."/>
            <person name="Moussa E."/>
            <person name="Panigrahi A."/>
            <person name="Vermont S.J."/>
            <person name="Otto T.D."/>
            <person name="Wastling J."/>
            <person name="Pain A."/>
        </authorList>
    </citation>
    <scope>NUCLEOTIDE SEQUENCE</scope>
    <source>
        <strain evidence="7">Liverpool</strain>
    </source>
</reference>
<evidence type="ECO:0000259" key="5">
    <source>
        <dbReference type="SMART" id="SM00322"/>
    </source>
</evidence>
<protein>
    <submittedName>
        <fullName evidence="7">KH domain-containing protein, putative</fullName>
    </submittedName>
    <submittedName>
        <fullName evidence="6">Putative KH domain-containing protein</fullName>
    </submittedName>
</protein>
<dbReference type="SUPFAM" id="SSF54791">
    <property type="entry name" value="Eukaryotic type KH-domain (KH-domain type I)"/>
    <property type="match status" value="2"/>
</dbReference>
<reference evidence="6" key="1">
    <citation type="submission" date="2011-02" db="EMBL/GenBank/DDBJ databases">
        <authorList>
            <person name="Aslett M."/>
        </authorList>
    </citation>
    <scope>NUCLEOTIDE SEQUENCE</scope>
    <source>
        <strain evidence="6">Liverpool</strain>
    </source>
</reference>
<feature type="domain" description="K Homology" evidence="5">
    <location>
        <begin position="65"/>
        <end position="138"/>
    </location>
</feature>
<feature type="compositionally biased region" description="Basic and acidic residues" evidence="3">
    <location>
        <begin position="637"/>
        <end position="646"/>
    </location>
</feature>
<evidence type="ECO:0000256" key="4">
    <source>
        <dbReference type="SAM" id="Phobius"/>
    </source>
</evidence>
<dbReference type="Gene3D" id="3.30.1370.10">
    <property type="entry name" value="K Homology domain, type 1"/>
    <property type="match status" value="2"/>
</dbReference>
<feature type="domain" description="K Homology" evidence="5">
    <location>
        <begin position="173"/>
        <end position="248"/>
    </location>
</feature>
<feature type="transmembrane region" description="Helical" evidence="4">
    <location>
        <begin position="693"/>
        <end position="712"/>
    </location>
</feature>
<keyword evidence="2" id="KW-0694">RNA-binding</keyword>
<evidence type="ECO:0000256" key="3">
    <source>
        <dbReference type="SAM" id="MobiDB-lite"/>
    </source>
</evidence>
<sequence length="715" mass="75867">MEELSRTVVPRFLAAVEAKGDREVTAKDRLFAGRREHAAATELLGENAVVQQSMADARLAQAPSAPCYVKMLISNQLAGMIIGNTGQEIKHLKQITGAKIVLSPHGMYFPGTTERLVAAEGTERAVFQVVDWIIDRMDELAQLAPPSQPSSAEDLLRPTTSSLSSGSAGLQPRALACKICVPRAVIGSLIGRKGGYIQSVRLATEANINISPLFVTADEACAERVVTVESTRKQSLRTAVFTLARKINTHPEKATCKHVCYYRKLNFESPPAVAERGHRQPRPRNQIQNAISRNAFFDAASDATGHNGDVDLLCTSTSSSFGANSMTSRSSLSKIGGGAGAISSHDEFGAFEAFSIAHARHSSRLVSRTSESLKAFGQHPSQPSLDASTGVDSGSDEGVVSATRGEHLPGRHPAGGICDARAEFLQSPQKTTVVRRGEMSALGAPGRTAGAADAAATLHLYLKQAASLGGERGPQGPDAADGEGANMDVCHDTPSTVCSTAAGSMARLASILQCIQEESEQHEWKGAGASGAPRQRSGLSTKATVSTLDASAPEFFPLRPRSEESLGEARKTAMGTSRRTCGVRETALGAGLPAEEERRHLETSLHQSTEGKAEEGPEASKQFIEIADVLESERAAETKTSLEVRANRQTTASKGVESKSADVADGTSTEGPRSGLIRITALFDEGFMAFMKMWTLALVLGLVAFIAAKSFFVEW</sequence>
<evidence type="ECO:0000256" key="2">
    <source>
        <dbReference type="PROSITE-ProRule" id="PRU00117"/>
    </source>
</evidence>
<dbReference type="GeneID" id="13443826"/>
<dbReference type="CDD" id="cd22435">
    <property type="entry name" value="KH-I_NOVA_rpt1"/>
    <property type="match status" value="1"/>
</dbReference>
<accession>F0VD02</accession>
<dbReference type="EMBL" id="FR823386">
    <property type="protein sequence ID" value="CBZ51517.1"/>
    <property type="molecule type" value="Genomic_DNA"/>
</dbReference>
<dbReference type="PROSITE" id="PS50084">
    <property type="entry name" value="KH_TYPE_1"/>
    <property type="match status" value="2"/>
</dbReference>
<dbReference type="GO" id="GO:0003723">
    <property type="term" value="F:RNA binding"/>
    <property type="evidence" value="ECO:0007669"/>
    <property type="project" value="UniProtKB-UniRule"/>
</dbReference>
<keyword evidence="8" id="KW-1185">Reference proteome</keyword>
<keyword evidence="1" id="KW-0677">Repeat</keyword>
<keyword evidence="4" id="KW-0812">Transmembrane</keyword>
<dbReference type="OrthoDB" id="441329at2759"/>
<feature type="region of interest" description="Disordered" evidence="3">
    <location>
        <begin position="637"/>
        <end position="672"/>
    </location>
</feature>
<dbReference type="OMA" id="ACKICVP"/>
<evidence type="ECO:0000313" key="7">
    <source>
        <dbReference type="EMBL" id="CEL65466.1"/>
    </source>
</evidence>
<dbReference type="AlphaFoldDB" id="F0VD02"/>